<organism evidence="1">
    <name type="scientific">Variovorax paradoxus</name>
    <dbReference type="NCBI Taxonomy" id="34073"/>
    <lineage>
        <taxon>Bacteria</taxon>
        <taxon>Pseudomonadati</taxon>
        <taxon>Pseudomonadota</taxon>
        <taxon>Betaproteobacteria</taxon>
        <taxon>Burkholderiales</taxon>
        <taxon>Comamonadaceae</taxon>
        <taxon>Variovorax</taxon>
    </lineage>
</organism>
<reference evidence="1" key="1">
    <citation type="submission" date="2019-12" db="EMBL/GenBank/DDBJ databases">
        <authorList>
            <person name="Cremers G."/>
        </authorList>
    </citation>
    <scope>NUCLEOTIDE SEQUENCE</scope>
    <source>
        <strain evidence="1">Vvax</strain>
    </source>
</reference>
<dbReference type="AlphaFoldDB" id="A0A679JRZ3"/>
<accession>A0A679JRZ3</accession>
<sequence length="94" mass="9919">MVPSTLMRIASARTVWKPLECAASPRIAWKATGRACVVGCFLPHASVHGMGSSKACFSAVSPISRASLRMRCASMPVMPCAHSGVQLATRSRSS</sequence>
<protein>
    <submittedName>
        <fullName evidence="1">Uncharacterized protein</fullName>
    </submittedName>
</protein>
<dbReference type="EMBL" id="LR743508">
    <property type="protein sequence ID" value="CAA2109013.1"/>
    <property type="molecule type" value="Genomic_DNA"/>
</dbReference>
<gene>
    <name evidence="1" type="ORF">VVAX_05283</name>
</gene>
<proteinExistence type="predicted"/>
<evidence type="ECO:0000313" key="1">
    <source>
        <dbReference type="EMBL" id="CAA2109013.1"/>
    </source>
</evidence>
<name>A0A679JRZ3_VARPD</name>